<protein>
    <submittedName>
        <fullName evidence="2">Uncharacterized protein</fullName>
    </submittedName>
</protein>
<dbReference type="EMBL" id="BKCJ010000811">
    <property type="protein sequence ID" value="GEU36451.1"/>
    <property type="molecule type" value="Genomic_DNA"/>
</dbReference>
<keyword evidence="1" id="KW-0175">Coiled coil</keyword>
<reference evidence="2" key="1">
    <citation type="journal article" date="2019" name="Sci. Rep.">
        <title>Draft genome of Tanacetum cinerariifolium, the natural source of mosquito coil.</title>
        <authorList>
            <person name="Yamashiro T."/>
            <person name="Shiraishi A."/>
            <person name="Satake H."/>
            <person name="Nakayama K."/>
        </authorList>
    </citation>
    <scope>NUCLEOTIDE SEQUENCE</scope>
</reference>
<name>A0A6L2JHI2_TANCI</name>
<evidence type="ECO:0000313" key="2">
    <source>
        <dbReference type="EMBL" id="GEU36451.1"/>
    </source>
</evidence>
<feature type="coiled-coil region" evidence="1">
    <location>
        <begin position="58"/>
        <end position="85"/>
    </location>
</feature>
<accession>A0A6L2JHI2</accession>
<feature type="coiled-coil region" evidence="1">
    <location>
        <begin position="199"/>
        <end position="229"/>
    </location>
</feature>
<evidence type="ECO:0000256" key="1">
    <source>
        <dbReference type="SAM" id="Coils"/>
    </source>
</evidence>
<gene>
    <name evidence="2" type="ORF">Tci_008429</name>
</gene>
<organism evidence="2">
    <name type="scientific">Tanacetum cinerariifolium</name>
    <name type="common">Dalmatian daisy</name>
    <name type="synonym">Chrysanthemum cinerariifolium</name>
    <dbReference type="NCBI Taxonomy" id="118510"/>
    <lineage>
        <taxon>Eukaryota</taxon>
        <taxon>Viridiplantae</taxon>
        <taxon>Streptophyta</taxon>
        <taxon>Embryophyta</taxon>
        <taxon>Tracheophyta</taxon>
        <taxon>Spermatophyta</taxon>
        <taxon>Magnoliopsida</taxon>
        <taxon>eudicotyledons</taxon>
        <taxon>Gunneridae</taxon>
        <taxon>Pentapetalae</taxon>
        <taxon>asterids</taxon>
        <taxon>campanulids</taxon>
        <taxon>Asterales</taxon>
        <taxon>Asteraceae</taxon>
        <taxon>Asteroideae</taxon>
        <taxon>Anthemideae</taxon>
        <taxon>Anthemidinae</taxon>
        <taxon>Tanacetum</taxon>
    </lineage>
</organism>
<comment type="caution">
    <text evidence="2">The sequence shown here is derived from an EMBL/GenBank/DDBJ whole genome shotgun (WGS) entry which is preliminary data.</text>
</comment>
<dbReference type="AlphaFoldDB" id="A0A6L2JHI2"/>
<proteinExistence type="predicted"/>
<sequence length="237" mass="26621">MEDTIAQTRFERVSKHSNNSLLAKGNTLQSDEDSLKLDKLMALCTTLQNKVLDLEKITTTQRNEIASLKRRVKKLKKKNRITTKKITLAQALEALKTLKPKVKGIVFQEPDEVVSNDADKEIVDVDVLGGEETFVAGQNENVVKKVVDAAQVSTAVTIVTITTKEITLVQALEALKTLKPKGKRIMIEEPIKPKKKDQIRLDEKAAKNLQVKLDEEERLAREKAEKEERATIALIEE</sequence>